<dbReference type="EMBL" id="MHKB01000009">
    <property type="protein sequence ID" value="OGY79290.1"/>
    <property type="molecule type" value="Genomic_DNA"/>
</dbReference>
<keyword evidence="1" id="KW-0812">Transmembrane</keyword>
<proteinExistence type="predicted"/>
<evidence type="ECO:0000256" key="1">
    <source>
        <dbReference type="SAM" id="Phobius"/>
    </source>
</evidence>
<accession>A0A1G2ATE1</accession>
<comment type="caution">
    <text evidence="2">The sequence shown here is derived from an EMBL/GenBank/DDBJ whole genome shotgun (WGS) entry which is preliminary data.</text>
</comment>
<keyword evidence="1" id="KW-1133">Transmembrane helix</keyword>
<dbReference type="Proteomes" id="UP000177165">
    <property type="component" value="Unassembled WGS sequence"/>
</dbReference>
<evidence type="ECO:0000313" key="3">
    <source>
        <dbReference type="Proteomes" id="UP000177165"/>
    </source>
</evidence>
<protein>
    <submittedName>
        <fullName evidence="2">Uncharacterized protein</fullName>
    </submittedName>
</protein>
<reference evidence="2 3" key="1">
    <citation type="journal article" date="2016" name="Nat. Commun.">
        <title>Thousands of microbial genomes shed light on interconnected biogeochemical processes in an aquifer system.</title>
        <authorList>
            <person name="Anantharaman K."/>
            <person name="Brown C.T."/>
            <person name="Hug L.A."/>
            <person name="Sharon I."/>
            <person name="Castelle C.J."/>
            <person name="Probst A.J."/>
            <person name="Thomas B.C."/>
            <person name="Singh A."/>
            <person name="Wilkins M.J."/>
            <person name="Karaoz U."/>
            <person name="Brodie E.L."/>
            <person name="Williams K.H."/>
            <person name="Hubbard S.S."/>
            <person name="Banfield J.F."/>
        </authorList>
    </citation>
    <scope>NUCLEOTIDE SEQUENCE [LARGE SCALE GENOMIC DNA]</scope>
</reference>
<organism evidence="2 3">
    <name type="scientific">Candidatus Kerfeldbacteria bacterium RIFCSPHIGHO2_02_FULL_42_14</name>
    <dbReference type="NCBI Taxonomy" id="1798540"/>
    <lineage>
        <taxon>Bacteria</taxon>
        <taxon>Candidatus Kerfeldiibacteriota</taxon>
    </lineage>
</organism>
<feature type="transmembrane region" description="Helical" evidence="1">
    <location>
        <begin position="6"/>
        <end position="25"/>
    </location>
</feature>
<gene>
    <name evidence="2" type="ORF">A3B74_00365</name>
</gene>
<keyword evidence="1" id="KW-0472">Membrane</keyword>
<sequence length="101" mass="12088">MNKKSIQFIILEHFFYLISTTVLFLRFMREREGIGFFQMRCDKSLYQIQWKVCPKTTLPNTIIHVWVSQHLKKTYALPFSPFHSATKKMILMYSFIMATVT</sequence>
<evidence type="ECO:0000313" key="2">
    <source>
        <dbReference type="EMBL" id="OGY79290.1"/>
    </source>
</evidence>
<dbReference type="AlphaFoldDB" id="A0A1G2ATE1"/>
<name>A0A1G2ATE1_9BACT</name>